<evidence type="ECO:0000256" key="1">
    <source>
        <dbReference type="ARBA" id="ARBA00022475"/>
    </source>
</evidence>
<keyword evidence="7 8" id="KW-0472">Membrane</keyword>
<evidence type="ECO:0000256" key="2">
    <source>
        <dbReference type="ARBA" id="ARBA00022654"/>
    </source>
</evidence>
<feature type="transmembrane region" description="Helical" evidence="8">
    <location>
        <begin position="148"/>
        <end position="169"/>
    </location>
</feature>
<dbReference type="SMART" id="SM00793">
    <property type="entry name" value="AgrB"/>
    <property type="match status" value="1"/>
</dbReference>
<evidence type="ECO:0000256" key="8">
    <source>
        <dbReference type="SAM" id="Phobius"/>
    </source>
</evidence>
<dbReference type="GO" id="GO:0009372">
    <property type="term" value="P:quorum sensing"/>
    <property type="evidence" value="ECO:0007669"/>
    <property type="project" value="UniProtKB-KW"/>
</dbReference>
<dbReference type="AlphaFoldDB" id="A0A0P8W794"/>
<feature type="transmembrane region" description="Helical" evidence="8">
    <location>
        <begin position="42"/>
        <end position="68"/>
    </location>
</feature>
<dbReference type="GO" id="GO:0008233">
    <property type="term" value="F:peptidase activity"/>
    <property type="evidence" value="ECO:0007669"/>
    <property type="project" value="UniProtKB-KW"/>
</dbReference>
<dbReference type="RefSeq" id="WP_054874692.1">
    <property type="nucleotide sequence ID" value="NZ_LKET01000029.1"/>
</dbReference>
<evidence type="ECO:0000256" key="6">
    <source>
        <dbReference type="ARBA" id="ARBA00022989"/>
    </source>
</evidence>
<dbReference type="Proteomes" id="UP000050326">
    <property type="component" value="Unassembled WGS sequence"/>
</dbReference>
<organism evidence="9 10">
    <name type="scientific">Oxobacter pfennigii</name>
    <dbReference type="NCBI Taxonomy" id="36849"/>
    <lineage>
        <taxon>Bacteria</taxon>
        <taxon>Bacillati</taxon>
        <taxon>Bacillota</taxon>
        <taxon>Clostridia</taxon>
        <taxon>Eubacteriales</taxon>
        <taxon>Clostridiaceae</taxon>
        <taxon>Oxobacter</taxon>
    </lineage>
</organism>
<dbReference type="STRING" id="36849.OXPF_16200"/>
<dbReference type="GO" id="GO:0016020">
    <property type="term" value="C:membrane"/>
    <property type="evidence" value="ECO:0007669"/>
    <property type="project" value="InterPro"/>
</dbReference>
<evidence type="ECO:0000313" key="10">
    <source>
        <dbReference type="Proteomes" id="UP000050326"/>
    </source>
</evidence>
<keyword evidence="1" id="KW-1003">Cell membrane</keyword>
<proteinExistence type="predicted"/>
<reference evidence="9 10" key="1">
    <citation type="submission" date="2015-09" db="EMBL/GenBank/DDBJ databases">
        <title>Genome sequence of Oxobacter pfennigii DSM 3222.</title>
        <authorList>
            <person name="Poehlein A."/>
            <person name="Bengelsdorf F.R."/>
            <person name="Schiel-Bengelsdorf B."/>
            <person name="Duerre P."/>
            <person name="Daniel R."/>
        </authorList>
    </citation>
    <scope>NUCLEOTIDE SEQUENCE [LARGE SCALE GENOMIC DNA]</scope>
    <source>
        <strain evidence="9 10">DSM 3222</strain>
    </source>
</reference>
<gene>
    <name evidence="9" type="primary">agrB</name>
    <name evidence="9" type="ORF">OXPF_16200</name>
</gene>
<accession>A0A0P8W794</accession>
<feature type="transmembrane region" description="Helical" evidence="8">
    <location>
        <begin position="80"/>
        <end position="100"/>
    </location>
</feature>
<evidence type="ECO:0000256" key="5">
    <source>
        <dbReference type="ARBA" id="ARBA00022801"/>
    </source>
</evidence>
<evidence type="ECO:0000313" key="9">
    <source>
        <dbReference type="EMBL" id="KPU44537.1"/>
    </source>
</evidence>
<dbReference type="EMBL" id="LKET01000029">
    <property type="protein sequence ID" value="KPU44537.1"/>
    <property type="molecule type" value="Genomic_DNA"/>
</dbReference>
<name>A0A0P8W794_9CLOT</name>
<feature type="transmembrane region" description="Helical" evidence="8">
    <location>
        <begin position="106"/>
        <end position="127"/>
    </location>
</feature>
<dbReference type="OrthoDB" id="2854767at2"/>
<evidence type="ECO:0000256" key="4">
    <source>
        <dbReference type="ARBA" id="ARBA00022692"/>
    </source>
</evidence>
<keyword evidence="4 8" id="KW-0812">Transmembrane</keyword>
<evidence type="ECO:0000256" key="3">
    <source>
        <dbReference type="ARBA" id="ARBA00022670"/>
    </source>
</evidence>
<dbReference type="Pfam" id="PF04647">
    <property type="entry name" value="AgrB"/>
    <property type="match status" value="1"/>
</dbReference>
<keyword evidence="2" id="KW-0673">Quorum sensing</keyword>
<dbReference type="InterPro" id="IPR006741">
    <property type="entry name" value="AgrB"/>
</dbReference>
<keyword evidence="5" id="KW-0378">Hydrolase</keyword>
<keyword evidence="10" id="KW-1185">Reference proteome</keyword>
<evidence type="ECO:0000256" key="7">
    <source>
        <dbReference type="ARBA" id="ARBA00023136"/>
    </source>
</evidence>
<keyword evidence="3" id="KW-0645">Protease</keyword>
<sequence>MSVHRISKFISSKISRELSLPSDKQEIIEYGTIGLISELLSMFSILVTALIFNMVFEAAIITFCSAFLRKYSGGAHCSSPLRCALLGAVVVPVLVLLGRLVGTLDFVTLIAIIVFINLICITIFSIYSPVDSPSKPIKNIHKRKILRLKAVTLSVVLFLTSALLLYLNFGQVSALITMGMSNQALTLTKPGHVGIKFFDKLLSIVNI</sequence>
<keyword evidence="6 8" id="KW-1133">Transmembrane helix</keyword>
<protein>
    <submittedName>
        <fullName evidence="9">Accessory protein regulator B</fullName>
    </submittedName>
</protein>
<comment type="caution">
    <text evidence="9">The sequence shown here is derived from an EMBL/GenBank/DDBJ whole genome shotgun (WGS) entry which is preliminary data.</text>
</comment>
<dbReference type="GO" id="GO:0006508">
    <property type="term" value="P:proteolysis"/>
    <property type="evidence" value="ECO:0007669"/>
    <property type="project" value="UniProtKB-KW"/>
</dbReference>